<evidence type="ECO:0000313" key="1">
    <source>
        <dbReference type="EMBL" id="MFC5508367.1"/>
    </source>
</evidence>
<name>A0ABW0P9A1_9HYPH</name>
<dbReference type="Proteomes" id="UP001596060">
    <property type="component" value="Unassembled WGS sequence"/>
</dbReference>
<proteinExistence type="predicted"/>
<dbReference type="RefSeq" id="WP_377817787.1">
    <property type="nucleotide sequence ID" value="NZ_JBHSLU010000085.1"/>
</dbReference>
<protein>
    <submittedName>
        <fullName evidence="1">Uncharacterized protein</fullName>
    </submittedName>
</protein>
<dbReference type="Gene3D" id="3.40.50.1820">
    <property type="entry name" value="alpha/beta hydrolase"/>
    <property type="match status" value="1"/>
</dbReference>
<gene>
    <name evidence="1" type="ORF">ACFPN9_24280</name>
</gene>
<reference evidence="2" key="1">
    <citation type="journal article" date="2019" name="Int. J. Syst. Evol. Microbiol.">
        <title>The Global Catalogue of Microorganisms (GCM) 10K type strain sequencing project: providing services to taxonomists for standard genome sequencing and annotation.</title>
        <authorList>
            <consortium name="The Broad Institute Genomics Platform"/>
            <consortium name="The Broad Institute Genome Sequencing Center for Infectious Disease"/>
            <person name="Wu L."/>
            <person name="Ma J."/>
        </authorList>
    </citation>
    <scope>NUCLEOTIDE SEQUENCE [LARGE SCALE GENOMIC DNA]</scope>
    <source>
        <strain evidence="2">CCUG 43117</strain>
    </source>
</reference>
<accession>A0ABW0P9A1</accession>
<organism evidence="1 2">
    <name type="scientific">Bosea massiliensis</name>
    <dbReference type="NCBI Taxonomy" id="151419"/>
    <lineage>
        <taxon>Bacteria</taxon>
        <taxon>Pseudomonadati</taxon>
        <taxon>Pseudomonadota</taxon>
        <taxon>Alphaproteobacteria</taxon>
        <taxon>Hyphomicrobiales</taxon>
        <taxon>Boseaceae</taxon>
        <taxon>Bosea</taxon>
    </lineage>
</organism>
<dbReference type="InterPro" id="IPR029058">
    <property type="entry name" value="AB_hydrolase_fold"/>
</dbReference>
<dbReference type="EMBL" id="JBHSLU010000085">
    <property type="protein sequence ID" value="MFC5508367.1"/>
    <property type="molecule type" value="Genomic_DNA"/>
</dbReference>
<evidence type="ECO:0000313" key="2">
    <source>
        <dbReference type="Proteomes" id="UP001596060"/>
    </source>
</evidence>
<comment type="caution">
    <text evidence="1">The sequence shown here is derived from an EMBL/GenBank/DDBJ whole genome shotgun (WGS) entry which is preliminary data.</text>
</comment>
<sequence length="171" mass="18671">MMTHRFPDVVVLLPGLIGSGLAKDGKPIWGTSPGALWSVVAGGALKQLMLTGADNGDDDIGDGIVATGLISNPELIPGLWKQGGYTRLSQSIVESLDLARNENFFEFPYDWRRDNRVSARKLARLAETWLARWREKSGNKEAKLDTRKNPPISGALMGSVQCLPDDRLRAA</sequence>
<keyword evidence="2" id="KW-1185">Reference proteome</keyword>